<feature type="region of interest" description="Disordered" evidence="4">
    <location>
        <begin position="946"/>
        <end position="972"/>
    </location>
</feature>
<feature type="region of interest" description="Disordered" evidence="4">
    <location>
        <begin position="1124"/>
        <end position="1151"/>
    </location>
</feature>
<feature type="compositionally biased region" description="Acidic residues" evidence="4">
    <location>
        <begin position="434"/>
        <end position="444"/>
    </location>
</feature>
<feature type="compositionally biased region" description="Low complexity" evidence="4">
    <location>
        <begin position="477"/>
        <end position="490"/>
    </location>
</feature>
<feature type="region of interest" description="Disordered" evidence="4">
    <location>
        <begin position="725"/>
        <end position="750"/>
    </location>
</feature>
<feature type="region of interest" description="Disordered" evidence="4">
    <location>
        <begin position="41"/>
        <end position="108"/>
    </location>
</feature>
<dbReference type="InterPro" id="IPR047252">
    <property type="entry name" value="TP53BP1-like"/>
</dbReference>
<feature type="region of interest" description="Disordered" evidence="4">
    <location>
        <begin position="556"/>
        <end position="702"/>
    </location>
</feature>
<proteinExistence type="predicted"/>
<dbReference type="Gene3D" id="3.40.50.10190">
    <property type="entry name" value="BRCT domain"/>
    <property type="match status" value="1"/>
</dbReference>
<feature type="compositionally biased region" description="Basic and acidic residues" evidence="4">
    <location>
        <begin position="329"/>
        <end position="346"/>
    </location>
</feature>
<dbReference type="SMART" id="SM00292">
    <property type="entry name" value="BRCT"/>
    <property type="match status" value="1"/>
</dbReference>
<accession>A0A8E2ENY9</accession>
<feature type="compositionally biased region" description="Polar residues" evidence="4">
    <location>
        <begin position="960"/>
        <end position="972"/>
    </location>
</feature>
<feature type="region of interest" description="Disordered" evidence="4">
    <location>
        <begin position="1218"/>
        <end position="1242"/>
    </location>
</feature>
<feature type="compositionally biased region" description="Basic and acidic residues" evidence="4">
    <location>
        <begin position="309"/>
        <end position="322"/>
    </location>
</feature>
<keyword evidence="7" id="KW-1185">Reference proteome</keyword>
<name>A0A8E2ENY9_9PEZI</name>
<feature type="compositionally biased region" description="Polar residues" evidence="4">
    <location>
        <begin position="90"/>
        <end position="108"/>
    </location>
</feature>
<comment type="subcellular location">
    <subcellularLocation>
        <location evidence="1">Nucleus</location>
    </subcellularLocation>
</comment>
<dbReference type="InterPro" id="IPR047249">
    <property type="entry name" value="BRCT_p53bp1-like_rpt1"/>
</dbReference>
<dbReference type="GO" id="GO:0045944">
    <property type="term" value="P:positive regulation of transcription by RNA polymerase II"/>
    <property type="evidence" value="ECO:0007669"/>
    <property type="project" value="TreeGrafter"/>
</dbReference>
<dbReference type="Pfam" id="PF18115">
    <property type="entry name" value="Tudor_3"/>
    <property type="match status" value="1"/>
</dbReference>
<evidence type="ECO:0000313" key="7">
    <source>
        <dbReference type="Proteomes" id="UP000250140"/>
    </source>
</evidence>
<dbReference type="GO" id="GO:0005634">
    <property type="term" value="C:nucleus"/>
    <property type="evidence" value="ECO:0007669"/>
    <property type="project" value="UniProtKB-SubCell"/>
</dbReference>
<organism evidence="6 7">
    <name type="scientific">Glonium stellatum</name>
    <dbReference type="NCBI Taxonomy" id="574774"/>
    <lineage>
        <taxon>Eukaryota</taxon>
        <taxon>Fungi</taxon>
        <taxon>Dikarya</taxon>
        <taxon>Ascomycota</taxon>
        <taxon>Pezizomycotina</taxon>
        <taxon>Dothideomycetes</taxon>
        <taxon>Pleosporomycetidae</taxon>
        <taxon>Gloniales</taxon>
        <taxon>Gloniaceae</taxon>
        <taxon>Glonium</taxon>
    </lineage>
</organism>
<evidence type="ECO:0000256" key="3">
    <source>
        <dbReference type="ARBA" id="ARBA00023242"/>
    </source>
</evidence>
<dbReference type="Proteomes" id="UP000250140">
    <property type="component" value="Unassembled WGS sequence"/>
</dbReference>
<dbReference type="InterPro" id="IPR041297">
    <property type="entry name" value="Crb2_Tudor"/>
</dbReference>
<dbReference type="SUPFAM" id="SSF52113">
    <property type="entry name" value="BRCT domain"/>
    <property type="match status" value="1"/>
</dbReference>
<evidence type="ECO:0000256" key="4">
    <source>
        <dbReference type="SAM" id="MobiDB-lite"/>
    </source>
</evidence>
<sequence length="1464" mass="159876">MSWSMSMDYTIPNRVSQLNDDIYMDPSQLSLALMQRADETTPLAHGPEGASVRNLPKSPRGTNYSPTKAPPPRSARRATALQRHVIPRLNPSNTAPSRPTAADQQSHAQIRMAQSFGGFADAPGDTQADSQIYKHYTSIVVSHIGGDNSISDSLGVVKADEVTRGNVDIVNHWDQDILDNPTSPTSFVDDVDELSPDTQFRVQTTSPVKFMLPETPAMAGRKRNSRGEILSSATTKTPGSGLTTFFANGAGAGGPSMSLTQLFNATQGATSPLLDAPRSDPVFQRPSPNFAHVRHSSPPATTSSPTKLLRSDPSRATTEPRDTYMTMKESQELRERRRQAEADFERLQTGSDDDWDNEPTAVEEILARRRLKAKIDKGASKSYASLTAPSDDMLVNSRTKPMVISSDSAYITPARSSRRARRAIDISDTVHEDASEDGSTDELGDLPPSTGKLRKLPAVQANGIQVPMTSSRPEKTSSGNQPQSSPSPESSIRRRRSYGSKLGEVVNSVSQPEYFSQSRLKALSGTQTVAVADSQPENRTDPETFPFATRFVEPLSLESDPRVSQSQLSNRSQRLVPHSTLGTPPIPRPLVDSSPVIREHSQERMPSSPPMVFDEHSGGEEDHEVDVGANTDEDMELVGSDDAKGIADYDDASDTEEDTPTHSSPTRANNQTVQEEPTGELSRIRVHSTIPESDAAGERESSILETSHINKSEAIAVHASTMSHSGVAQADTNSTEMYQTARSQVSLSPQKILLSQDSPTKGQSPRFPQIRRLTEIAADPESQRSINEADLDVGLITEEFDEFDKILSGSSPVQPVKKRRKVYSSKALRSPVKQTNQLPTGTPPSVRKREDEGAFAAAQAREATVFSKPAVLKKGRLSRPTHKIQGKSSPSTNRAVPNASHRPLEIAETPQAKPSEIWNKKQSPTHPPSPIEDSIEQTNVEQTGIDVPQVDVPNLAPEPSTASRGETSILESTNGLLTPDRVLAHFRGGSIAYYPATCLGFVEGTNLRIRFDDGTIDQLESHNVRGLTLKIGDLVKVDLPKMRVKTYVVAGFKDKITLGEEEFPCTDQHGYKTAVLGIKPRDSLPKSGVKNKVETVDVPITSIYITSTMWPRFKDRIYTHHPGPTVPNISRLQTPSIDASMPGTPKSRSRRESAINLGISMQRTTSVASMMRNSGIFTNMAFAVSFTNQDSERDSISALILTQGGQILEPGFTTLFQLPESPTPTNPASPLRSPKKPRPGRDELFTLTPEAADLGFVALIANTHSRRAKYIQALALNIPCLASRWVRDCIAQGAVLPFQRYLLPAGASAFLGGVVRSRTMAPYDPVGPDARFADVLARRELLLEAQNVLLVTGKGKGREERKRPYFFLTHALGARRVCWCRDLETAKEMLEGDIWDWVYVDGESRADAEGVLFDGHGGKEKGRRKKRESSEGFVSHGIVNGKRVKIAGDEFVVQSLILGALIDE</sequence>
<feature type="region of interest" description="Disordered" evidence="4">
    <location>
        <begin position="412"/>
        <end position="497"/>
    </location>
</feature>
<feature type="compositionally biased region" description="Basic residues" evidence="4">
    <location>
        <begin position="871"/>
        <end position="885"/>
    </location>
</feature>
<dbReference type="CDD" id="cd17745">
    <property type="entry name" value="BRCT_p53bp1_rpt1"/>
    <property type="match status" value="1"/>
</dbReference>
<feature type="region of interest" description="Disordered" evidence="4">
    <location>
        <begin position="817"/>
        <end position="933"/>
    </location>
</feature>
<dbReference type="InterPro" id="IPR001357">
    <property type="entry name" value="BRCT_dom"/>
</dbReference>
<evidence type="ECO:0000256" key="1">
    <source>
        <dbReference type="ARBA" id="ARBA00004123"/>
    </source>
</evidence>
<feature type="compositionally biased region" description="Acidic residues" evidence="4">
    <location>
        <begin position="648"/>
        <end position="658"/>
    </location>
</feature>
<dbReference type="GO" id="GO:0000077">
    <property type="term" value="P:DNA damage checkpoint signaling"/>
    <property type="evidence" value="ECO:0007669"/>
    <property type="project" value="TreeGrafter"/>
</dbReference>
<keyword evidence="2" id="KW-0227">DNA damage</keyword>
<keyword evidence="3" id="KW-0539">Nucleus</keyword>
<dbReference type="PANTHER" id="PTHR15321:SF3">
    <property type="entry name" value="TP53-BINDING PROTEIN 1"/>
    <property type="match status" value="1"/>
</dbReference>
<evidence type="ECO:0000313" key="6">
    <source>
        <dbReference type="EMBL" id="OCL02227.1"/>
    </source>
</evidence>
<feature type="region of interest" description="Disordered" evidence="4">
    <location>
        <begin position="270"/>
        <end position="359"/>
    </location>
</feature>
<dbReference type="Gene3D" id="2.30.30.140">
    <property type="match status" value="1"/>
</dbReference>
<feature type="compositionally biased region" description="Polar residues" evidence="4">
    <location>
        <begin position="1127"/>
        <end position="1137"/>
    </location>
</feature>
<evidence type="ECO:0000259" key="5">
    <source>
        <dbReference type="PROSITE" id="PS50172"/>
    </source>
</evidence>
<feature type="compositionally biased region" description="Polar residues" evidence="4">
    <location>
        <begin position="661"/>
        <end position="675"/>
    </location>
</feature>
<feature type="compositionally biased region" description="Low complexity" evidence="4">
    <location>
        <begin position="854"/>
        <end position="863"/>
    </location>
</feature>
<dbReference type="EMBL" id="KV750981">
    <property type="protein sequence ID" value="OCL02227.1"/>
    <property type="molecule type" value="Genomic_DNA"/>
</dbReference>
<reference evidence="6 7" key="1">
    <citation type="journal article" date="2016" name="Nat. Commun.">
        <title>Ectomycorrhizal ecology is imprinted in the genome of the dominant symbiotic fungus Cenococcum geophilum.</title>
        <authorList>
            <consortium name="DOE Joint Genome Institute"/>
            <person name="Peter M."/>
            <person name="Kohler A."/>
            <person name="Ohm R.A."/>
            <person name="Kuo A."/>
            <person name="Krutzmann J."/>
            <person name="Morin E."/>
            <person name="Arend M."/>
            <person name="Barry K.W."/>
            <person name="Binder M."/>
            <person name="Choi C."/>
            <person name="Clum A."/>
            <person name="Copeland A."/>
            <person name="Grisel N."/>
            <person name="Haridas S."/>
            <person name="Kipfer T."/>
            <person name="LaButti K."/>
            <person name="Lindquist E."/>
            <person name="Lipzen A."/>
            <person name="Maire R."/>
            <person name="Meier B."/>
            <person name="Mihaltcheva S."/>
            <person name="Molinier V."/>
            <person name="Murat C."/>
            <person name="Poggeler S."/>
            <person name="Quandt C.A."/>
            <person name="Sperisen C."/>
            <person name="Tritt A."/>
            <person name="Tisserant E."/>
            <person name="Crous P.W."/>
            <person name="Henrissat B."/>
            <person name="Nehls U."/>
            <person name="Egli S."/>
            <person name="Spatafora J.W."/>
            <person name="Grigoriev I.V."/>
            <person name="Martin F.M."/>
        </authorList>
    </citation>
    <scope>NUCLEOTIDE SEQUENCE [LARGE SCALE GENOMIC DNA]</scope>
    <source>
        <strain evidence="6 7">CBS 207.34</strain>
    </source>
</reference>
<dbReference type="GO" id="GO:0042393">
    <property type="term" value="F:histone binding"/>
    <property type="evidence" value="ECO:0007669"/>
    <property type="project" value="TreeGrafter"/>
</dbReference>
<dbReference type="PANTHER" id="PTHR15321">
    <property type="entry name" value="TUMOR SUPPRESSOR P53-BINDING PROTEIN 1"/>
    <property type="match status" value="1"/>
</dbReference>
<feature type="domain" description="BRCT" evidence="5">
    <location>
        <begin position="1172"/>
        <end position="1303"/>
    </location>
</feature>
<feature type="compositionally biased region" description="Low complexity" evidence="4">
    <location>
        <begin position="562"/>
        <end position="576"/>
    </location>
</feature>
<dbReference type="OrthoDB" id="129353at2759"/>
<evidence type="ECO:0000256" key="2">
    <source>
        <dbReference type="ARBA" id="ARBA00022763"/>
    </source>
</evidence>
<protein>
    <recommendedName>
        <fullName evidence="5">BRCT domain-containing protein</fullName>
    </recommendedName>
</protein>
<gene>
    <name evidence="6" type="ORF">AOQ84DRAFT_393084</name>
</gene>
<feature type="compositionally biased region" description="Low complexity" evidence="4">
    <location>
        <begin position="296"/>
        <end position="306"/>
    </location>
</feature>
<feature type="compositionally biased region" description="Basic and acidic residues" evidence="4">
    <location>
        <begin position="422"/>
        <end position="433"/>
    </location>
</feature>
<dbReference type="InterPro" id="IPR036420">
    <property type="entry name" value="BRCT_dom_sf"/>
</dbReference>
<feature type="compositionally biased region" description="Polar residues" evidence="4">
    <location>
        <begin position="886"/>
        <end position="895"/>
    </location>
</feature>
<dbReference type="PROSITE" id="PS50172">
    <property type="entry name" value="BRCT"/>
    <property type="match status" value="1"/>
</dbReference>